<protein>
    <submittedName>
        <fullName evidence="1">Uncharacterized protein</fullName>
    </submittedName>
</protein>
<comment type="caution">
    <text evidence="1">The sequence shown here is derived from an EMBL/GenBank/DDBJ whole genome shotgun (WGS) entry which is preliminary data.</text>
</comment>
<evidence type="ECO:0000313" key="2">
    <source>
        <dbReference type="Proteomes" id="UP001207742"/>
    </source>
</evidence>
<dbReference type="EMBL" id="JAPDNS010000002">
    <property type="protein sequence ID" value="MCW3487044.1"/>
    <property type="molecule type" value="Genomic_DNA"/>
</dbReference>
<name>A0ABT3ITL4_9BACT</name>
<gene>
    <name evidence="1" type="ORF">OL497_24310</name>
</gene>
<accession>A0ABT3ITL4</accession>
<sequence>MNPKENIPTQPKIVAIFQKMIADKKMINDHLANGGKISALKAKGFKFVKPI</sequence>
<dbReference type="RefSeq" id="WP_264733855.1">
    <property type="nucleotide sequence ID" value="NZ_JAPDNR010000001.1"/>
</dbReference>
<evidence type="ECO:0000313" key="1">
    <source>
        <dbReference type="EMBL" id="MCW3487044.1"/>
    </source>
</evidence>
<dbReference type="Proteomes" id="UP001207742">
    <property type="component" value="Unassembled WGS sequence"/>
</dbReference>
<keyword evidence="2" id="KW-1185">Reference proteome</keyword>
<reference evidence="1 2" key="1">
    <citation type="submission" date="2022-10" db="EMBL/GenBank/DDBJ databases">
        <title>Chitinophaga nivalis PC15 sp. nov., isolated from Pyeongchang county, South Korea.</title>
        <authorList>
            <person name="Trinh H.N."/>
        </authorList>
    </citation>
    <scope>NUCLEOTIDE SEQUENCE [LARGE SCALE GENOMIC DNA]</scope>
    <source>
        <strain evidence="1 2">PC14</strain>
    </source>
</reference>
<organism evidence="1 2">
    <name type="scientific">Chitinophaga nivalis</name>
    <dbReference type="NCBI Taxonomy" id="2991709"/>
    <lineage>
        <taxon>Bacteria</taxon>
        <taxon>Pseudomonadati</taxon>
        <taxon>Bacteroidota</taxon>
        <taxon>Chitinophagia</taxon>
        <taxon>Chitinophagales</taxon>
        <taxon>Chitinophagaceae</taxon>
        <taxon>Chitinophaga</taxon>
    </lineage>
</organism>
<proteinExistence type="predicted"/>